<keyword evidence="2" id="KW-0964">Secreted</keyword>
<dbReference type="SMART" id="SM00209">
    <property type="entry name" value="TSP1"/>
    <property type="match status" value="3"/>
</dbReference>
<dbReference type="InterPro" id="IPR036383">
    <property type="entry name" value="TSP1_rpt_sf"/>
</dbReference>
<dbReference type="Pfam" id="PF00090">
    <property type="entry name" value="TSP_1"/>
    <property type="match status" value="2"/>
</dbReference>
<dbReference type="Pfam" id="PF22195">
    <property type="entry name" value="TSP1_CFP_C"/>
    <property type="match status" value="1"/>
</dbReference>
<dbReference type="SUPFAM" id="SSF82895">
    <property type="entry name" value="TSP-1 type 1 repeat"/>
    <property type="match status" value="3"/>
</dbReference>
<accession>A0ABQ7THT0</accession>
<evidence type="ECO:0000256" key="2">
    <source>
        <dbReference type="ARBA" id="ARBA00022525"/>
    </source>
</evidence>
<feature type="region of interest" description="Disordered" evidence="6">
    <location>
        <begin position="1"/>
        <end position="32"/>
    </location>
</feature>
<dbReference type="InterPro" id="IPR000884">
    <property type="entry name" value="TSP1_rpt"/>
</dbReference>
<evidence type="ECO:0000313" key="7">
    <source>
        <dbReference type="EMBL" id="KAH0628926.1"/>
    </source>
</evidence>
<evidence type="ECO:0000256" key="4">
    <source>
        <dbReference type="ARBA" id="ARBA00022737"/>
    </source>
</evidence>
<keyword evidence="3" id="KW-0732">Signal</keyword>
<keyword evidence="8" id="KW-1185">Reference proteome</keyword>
<dbReference type="Gene3D" id="2.20.100.10">
    <property type="entry name" value="Thrombospondin type-1 (TSP1) repeat"/>
    <property type="match status" value="3"/>
</dbReference>
<comment type="subcellular location">
    <subcellularLocation>
        <location evidence="1">Secreted</location>
    </subcellularLocation>
</comment>
<name>A0ABQ7THT0_PHRPL</name>
<reference evidence="7 8" key="1">
    <citation type="journal article" date="2022" name="Gigascience">
        <title>A chromosome-level genome assembly and annotation of the desert horned lizard, Phrynosoma platyrhinos, provides insight into chromosomal rearrangements among reptiles.</title>
        <authorList>
            <person name="Koochekian N."/>
            <person name="Ascanio A."/>
            <person name="Farleigh K."/>
            <person name="Card D.C."/>
            <person name="Schield D.R."/>
            <person name="Castoe T.A."/>
            <person name="Jezkova T."/>
        </authorList>
    </citation>
    <scope>NUCLEOTIDE SEQUENCE [LARGE SCALE GENOMIC DNA]</scope>
    <source>
        <strain evidence="7">NK-2021</strain>
    </source>
</reference>
<proteinExistence type="predicted"/>
<comment type="caution">
    <text evidence="7">The sequence shown here is derived from an EMBL/GenBank/DDBJ whole genome shotgun (WGS) entry which is preliminary data.</text>
</comment>
<dbReference type="EMBL" id="JAIPUX010000439">
    <property type="protein sequence ID" value="KAH0628926.1"/>
    <property type="molecule type" value="Genomic_DNA"/>
</dbReference>
<dbReference type="PANTHER" id="PTHR22906">
    <property type="entry name" value="PROPERDIN"/>
    <property type="match status" value="1"/>
</dbReference>
<dbReference type="PRINTS" id="PR01705">
    <property type="entry name" value="TSP1REPEAT"/>
</dbReference>
<evidence type="ECO:0000313" key="8">
    <source>
        <dbReference type="Proteomes" id="UP000826234"/>
    </source>
</evidence>
<evidence type="ECO:0000256" key="6">
    <source>
        <dbReference type="SAM" id="MobiDB-lite"/>
    </source>
</evidence>
<dbReference type="PROSITE" id="PS50092">
    <property type="entry name" value="TSP1"/>
    <property type="match status" value="3"/>
</dbReference>
<feature type="compositionally biased region" description="Gly residues" evidence="6">
    <location>
        <begin position="1"/>
        <end position="10"/>
    </location>
</feature>
<dbReference type="InterPro" id="IPR052065">
    <property type="entry name" value="Compl_asym_regulator"/>
</dbReference>
<dbReference type="InterPro" id="IPR054019">
    <property type="entry name" value="CFP_TSR_C"/>
</dbReference>
<sequence length="352" mass="38444">METGGTGGTGRPVLPPAPLKGQAQSPGSNGDVCATTLPLPRNPLAHRAKEVTETTKIARDCPTVHGASSTLGDGNWGSWSPSGPCSVTCGIGRVVEKRQCNNPEPKYGGRNCPGQDTRNNICNTGVPCPVKLHVIMTLFESVLMLASGHLKGENAAVNGQWREWSSWSKCERLGANFKINCEDIAGMQSRTRLCTGRAHNGKNCIGDRIEMRSCYDVSFCMLAGTWTDWSPWSLCEPSCGPNPVKTRVRECKPTYANYPKQVEGQNGELHDVGFWGKPIPQCQPLEGQKFKVEQKAPCLNVPPCEGWFLGLSCFDLVANFEEASTLNFSSGYYFRLGNERLRTILTPHCSNF</sequence>
<organism evidence="7 8">
    <name type="scientific">Phrynosoma platyrhinos</name>
    <name type="common">Desert horned lizard</name>
    <dbReference type="NCBI Taxonomy" id="52577"/>
    <lineage>
        <taxon>Eukaryota</taxon>
        <taxon>Metazoa</taxon>
        <taxon>Chordata</taxon>
        <taxon>Craniata</taxon>
        <taxon>Vertebrata</taxon>
        <taxon>Euteleostomi</taxon>
        <taxon>Lepidosauria</taxon>
        <taxon>Squamata</taxon>
        <taxon>Bifurcata</taxon>
        <taxon>Unidentata</taxon>
        <taxon>Episquamata</taxon>
        <taxon>Toxicofera</taxon>
        <taxon>Iguania</taxon>
        <taxon>Phrynosomatidae</taxon>
        <taxon>Phrynosomatinae</taxon>
        <taxon>Phrynosoma</taxon>
    </lineage>
</organism>
<protein>
    <submittedName>
        <fullName evidence="7">Uncharacterized protein</fullName>
    </submittedName>
</protein>
<dbReference type="Proteomes" id="UP000826234">
    <property type="component" value="Unassembled WGS sequence"/>
</dbReference>
<evidence type="ECO:0000256" key="5">
    <source>
        <dbReference type="ARBA" id="ARBA00023157"/>
    </source>
</evidence>
<evidence type="ECO:0000256" key="1">
    <source>
        <dbReference type="ARBA" id="ARBA00004613"/>
    </source>
</evidence>
<keyword evidence="5" id="KW-1015">Disulfide bond</keyword>
<keyword evidence="4" id="KW-0677">Repeat</keyword>
<gene>
    <name evidence="7" type="ORF">JD844_010569</name>
</gene>
<evidence type="ECO:0000256" key="3">
    <source>
        <dbReference type="ARBA" id="ARBA00022729"/>
    </source>
</evidence>
<dbReference type="PANTHER" id="PTHR22906:SF43">
    <property type="entry name" value="PROPERDIN"/>
    <property type="match status" value="1"/>
</dbReference>